<protein>
    <submittedName>
        <fullName evidence="2">Uncharacterized protein</fullName>
    </submittedName>
</protein>
<organism evidence="2 3">
    <name type="scientific">Salinactinospora qingdaonensis</name>
    <dbReference type="NCBI Taxonomy" id="702744"/>
    <lineage>
        <taxon>Bacteria</taxon>
        <taxon>Bacillati</taxon>
        <taxon>Actinomycetota</taxon>
        <taxon>Actinomycetes</taxon>
        <taxon>Streptosporangiales</taxon>
        <taxon>Nocardiopsidaceae</taxon>
        <taxon>Salinactinospora</taxon>
    </lineage>
</organism>
<proteinExistence type="predicted"/>
<evidence type="ECO:0000313" key="3">
    <source>
        <dbReference type="Proteomes" id="UP001500908"/>
    </source>
</evidence>
<evidence type="ECO:0000256" key="1">
    <source>
        <dbReference type="SAM" id="MobiDB-lite"/>
    </source>
</evidence>
<dbReference type="EMBL" id="BAABDD010000057">
    <property type="protein sequence ID" value="GAA3766946.1"/>
    <property type="molecule type" value="Genomic_DNA"/>
</dbReference>
<dbReference type="RefSeq" id="WP_344977544.1">
    <property type="nucleotide sequence ID" value="NZ_BAABDD010000057.1"/>
</dbReference>
<gene>
    <name evidence="2" type="ORF">GCM10022402_49970</name>
</gene>
<sequence>MDAPAPQDIHASIDAAFGSEVERDVNSFSSGAVSVTIRDQGRVALIDGPSDGEWGVSIDPDDTTATADHDDHDTVAISFEVALDIAHDALRAS</sequence>
<evidence type="ECO:0000313" key="2">
    <source>
        <dbReference type="EMBL" id="GAA3766946.1"/>
    </source>
</evidence>
<keyword evidence="3" id="KW-1185">Reference proteome</keyword>
<name>A0ABP7GKD1_9ACTN</name>
<feature type="region of interest" description="Disordered" evidence="1">
    <location>
        <begin position="46"/>
        <end position="69"/>
    </location>
</feature>
<comment type="caution">
    <text evidence="2">The sequence shown here is derived from an EMBL/GenBank/DDBJ whole genome shotgun (WGS) entry which is preliminary data.</text>
</comment>
<accession>A0ABP7GKD1</accession>
<reference evidence="3" key="1">
    <citation type="journal article" date="2019" name="Int. J. Syst. Evol. Microbiol.">
        <title>The Global Catalogue of Microorganisms (GCM) 10K type strain sequencing project: providing services to taxonomists for standard genome sequencing and annotation.</title>
        <authorList>
            <consortium name="The Broad Institute Genomics Platform"/>
            <consortium name="The Broad Institute Genome Sequencing Center for Infectious Disease"/>
            <person name="Wu L."/>
            <person name="Ma J."/>
        </authorList>
    </citation>
    <scope>NUCLEOTIDE SEQUENCE [LARGE SCALE GENOMIC DNA]</scope>
    <source>
        <strain evidence="3">JCM 17137</strain>
    </source>
</reference>
<dbReference type="Proteomes" id="UP001500908">
    <property type="component" value="Unassembled WGS sequence"/>
</dbReference>